<dbReference type="Proteomes" id="UP000284706">
    <property type="component" value="Unassembled WGS sequence"/>
</dbReference>
<name>A0A409XAW1_9AGAR</name>
<keyword evidence="2" id="KW-1185">Reference proteome</keyword>
<evidence type="ECO:0000313" key="1">
    <source>
        <dbReference type="EMBL" id="PPQ87938.1"/>
    </source>
</evidence>
<dbReference type="AlphaFoldDB" id="A0A409XAW1"/>
<feature type="non-terminal residue" evidence="1">
    <location>
        <position position="64"/>
    </location>
</feature>
<reference evidence="1 2" key="1">
    <citation type="journal article" date="2018" name="Evol. Lett.">
        <title>Horizontal gene cluster transfer increased hallucinogenic mushroom diversity.</title>
        <authorList>
            <person name="Reynolds H.T."/>
            <person name="Vijayakumar V."/>
            <person name="Gluck-Thaler E."/>
            <person name="Korotkin H.B."/>
            <person name="Matheny P.B."/>
            <person name="Slot J.C."/>
        </authorList>
    </citation>
    <scope>NUCLEOTIDE SEQUENCE [LARGE SCALE GENOMIC DNA]</scope>
    <source>
        <strain evidence="1 2">SRW20</strain>
    </source>
</reference>
<proteinExistence type="predicted"/>
<protein>
    <submittedName>
        <fullName evidence="1">Uncharacterized protein</fullName>
    </submittedName>
</protein>
<evidence type="ECO:0000313" key="2">
    <source>
        <dbReference type="Proteomes" id="UP000284706"/>
    </source>
</evidence>
<dbReference type="EMBL" id="NHYE01003746">
    <property type="protein sequence ID" value="PPQ87938.1"/>
    <property type="molecule type" value="Genomic_DNA"/>
</dbReference>
<accession>A0A409XAW1</accession>
<dbReference type="InParanoid" id="A0A409XAW1"/>
<comment type="caution">
    <text evidence="1">The sequence shown here is derived from an EMBL/GenBank/DDBJ whole genome shotgun (WGS) entry which is preliminary data.</text>
</comment>
<sequence length="64" mass="7297">MAQRRIPEATFPLDALPVALLEHLSLSPHRMVSLVKKFDGNVIKPRKTRILSPSLTGRDKEEYQ</sequence>
<organism evidence="1 2">
    <name type="scientific">Gymnopilus dilepis</name>
    <dbReference type="NCBI Taxonomy" id="231916"/>
    <lineage>
        <taxon>Eukaryota</taxon>
        <taxon>Fungi</taxon>
        <taxon>Dikarya</taxon>
        <taxon>Basidiomycota</taxon>
        <taxon>Agaricomycotina</taxon>
        <taxon>Agaricomycetes</taxon>
        <taxon>Agaricomycetidae</taxon>
        <taxon>Agaricales</taxon>
        <taxon>Agaricineae</taxon>
        <taxon>Hymenogastraceae</taxon>
        <taxon>Gymnopilus</taxon>
    </lineage>
</organism>
<gene>
    <name evidence="1" type="ORF">CVT26_004394</name>
</gene>